<gene>
    <name evidence="1" type="ORF">PGT21_012362</name>
</gene>
<proteinExistence type="predicted"/>
<dbReference type="AlphaFoldDB" id="A0A5B0NW17"/>
<evidence type="ECO:0000313" key="1">
    <source>
        <dbReference type="EMBL" id="KAA1092734.1"/>
    </source>
</evidence>
<protein>
    <submittedName>
        <fullName evidence="1">Uncharacterized protein</fullName>
    </submittedName>
</protein>
<accession>A0A5B0NW17</accession>
<name>A0A5B0NW17_PUCGR</name>
<dbReference type="Proteomes" id="UP000324748">
    <property type="component" value="Unassembled WGS sequence"/>
</dbReference>
<reference evidence="1 2" key="1">
    <citation type="submission" date="2019-05" db="EMBL/GenBank/DDBJ databases">
        <title>Emergence of the Ug99 lineage of the wheat stem rust pathogen through somatic hybridization.</title>
        <authorList>
            <person name="Li F."/>
            <person name="Upadhyaya N.M."/>
            <person name="Sperschneider J."/>
            <person name="Matny O."/>
            <person name="Nguyen-Phuc H."/>
            <person name="Mago R."/>
            <person name="Raley C."/>
            <person name="Miller M.E."/>
            <person name="Silverstein K.A.T."/>
            <person name="Henningsen E."/>
            <person name="Hirsch C.D."/>
            <person name="Visser B."/>
            <person name="Pretorius Z.A."/>
            <person name="Steffenson B.J."/>
            <person name="Schwessinger B."/>
            <person name="Dodds P.N."/>
            <person name="Figueroa M."/>
        </authorList>
    </citation>
    <scope>NUCLEOTIDE SEQUENCE [LARGE SCALE GENOMIC DNA]</scope>
    <source>
        <strain evidence="1">21-0</strain>
    </source>
</reference>
<keyword evidence="2" id="KW-1185">Reference proteome</keyword>
<organism evidence="1 2">
    <name type="scientific">Puccinia graminis f. sp. tritici</name>
    <dbReference type="NCBI Taxonomy" id="56615"/>
    <lineage>
        <taxon>Eukaryota</taxon>
        <taxon>Fungi</taxon>
        <taxon>Dikarya</taxon>
        <taxon>Basidiomycota</taxon>
        <taxon>Pucciniomycotina</taxon>
        <taxon>Pucciniomycetes</taxon>
        <taxon>Pucciniales</taxon>
        <taxon>Pucciniaceae</taxon>
        <taxon>Puccinia</taxon>
    </lineage>
</organism>
<comment type="caution">
    <text evidence="1">The sequence shown here is derived from an EMBL/GenBank/DDBJ whole genome shotgun (WGS) entry which is preliminary data.</text>
</comment>
<evidence type="ECO:0000313" key="2">
    <source>
        <dbReference type="Proteomes" id="UP000324748"/>
    </source>
</evidence>
<dbReference type="EMBL" id="VSWC01000080">
    <property type="protein sequence ID" value="KAA1092734.1"/>
    <property type="molecule type" value="Genomic_DNA"/>
</dbReference>
<sequence>MLNGHQAVPLGKGTTDQPVALDSSLVHVKRFPPLLITIQSSHNSTSDSSLSLIESYRVLNEVLNGLGTQLSPHHLIISDQPST</sequence>